<dbReference type="OrthoDB" id="4948328at2"/>
<gene>
    <name evidence="2" type="ORF">FCI23_42240</name>
</gene>
<reference evidence="2 3" key="1">
    <citation type="submission" date="2019-04" db="EMBL/GenBank/DDBJ databases">
        <title>Streptomyces oryziradicis sp. nov., a novel actinomycete isolated from rhizosphere soil of rice (Oryza sativa L.).</title>
        <authorList>
            <person name="Li C."/>
        </authorList>
    </citation>
    <scope>NUCLEOTIDE SEQUENCE [LARGE SCALE GENOMIC DNA]</scope>
    <source>
        <strain evidence="2 3">NEAU-C40</strain>
    </source>
</reference>
<dbReference type="AlphaFoldDB" id="A0A4V5MXK7"/>
<dbReference type="Proteomes" id="UP000305778">
    <property type="component" value="Unassembled WGS sequence"/>
</dbReference>
<dbReference type="RefSeq" id="WP_136729376.1">
    <property type="nucleotide sequence ID" value="NZ_SUMC01000082.1"/>
</dbReference>
<feature type="transmembrane region" description="Helical" evidence="1">
    <location>
        <begin position="44"/>
        <end position="67"/>
    </location>
</feature>
<keyword evidence="1" id="KW-0472">Membrane</keyword>
<protein>
    <submittedName>
        <fullName evidence="2">Uncharacterized protein</fullName>
    </submittedName>
</protein>
<evidence type="ECO:0000313" key="2">
    <source>
        <dbReference type="EMBL" id="TKA00619.1"/>
    </source>
</evidence>
<sequence length="166" mass="17346">MAIVDREARCGRQSPESDGAEVIEFPGAASSREPVSQRRGGTGCLGVALVCCGIAMLPWLLVLANSLPAADLVPHWSTAWVGLDALEALGLATTGLLLLRRDPRRCLTATATAVLLIVDFWFDVTTSTPGAELATAIAMGLGVELPMATLCTALAVRSLPHPAQRS</sequence>
<evidence type="ECO:0000313" key="3">
    <source>
        <dbReference type="Proteomes" id="UP000305778"/>
    </source>
</evidence>
<keyword evidence="1" id="KW-1133">Transmembrane helix</keyword>
<proteinExistence type="predicted"/>
<feature type="transmembrane region" description="Helical" evidence="1">
    <location>
        <begin position="106"/>
        <end position="122"/>
    </location>
</feature>
<feature type="transmembrane region" description="Helical" evidence="1">
    <location>
        <begin position="79"/>
        <end position="99"/>
    </location>
</feature>
<name>A0A4V5MXK7_9ACTN</name>
<comment type="caution">
    <text evidence="2">The sequence shown here is derived from an EMBL/GenBank/DDBJ whole genome shotgun (WGS) entry which is preliminary data.</text>
</comment>
<dbReference type="EMBL" id="SUMC01000082">
    <property type="protein sequence ID" value="TKA00619.1"/>
    <property type="molecule type" value="Genomic_DNA"/>
</dbReference>
<keyword evidence="1" id="KW-0812">Transmembrane</keyword>
<keyword evidence="3" id="KW-1185">Reference proteome</keyword>
<feature type="transmembrane region" description="Helical" evidence="1">
    <location>
        <begin position="134"/>
        <end position="156"/>
    </location>
</feature>
<organism evidence="2 3">
    <name type="scientific">Actinacidiphila oryziradicis</name>
    <dbReference type="NCBI Taxonomy" id="2571141"/>
    <lineage>
        <taxon>Bacteria</taxon>
        <taxon>Bacillati</taxon>
        <taxon>Actinomycetota</taxon>
        <taxon>Actinomycetes</taxon>
        <taxon>Kitasatosporales</taxon>
        <taxon>Streptomycetaceae</taxon>
        <taxon>Actinacidiphila</taxon>
    </lineage>
</organism>
<accession>A0A4V5MXK7</accession>
<evidence type="ECO:0000256" key="1">
    <source>
        <dbReference type="SAM" id="Phobius"/>
    </source>
</evidence>